<feature type="transmembrane region" description="Helical" evidence="2">
    <location>
        <begin position="18"/>
        <end position="35"/>
    </location>
</feature>
<sequence length="238" mass="26117">MNKTYAGVSPRPGGKRPLTIAGVLGAVALIGYAFVQPQLDERYGWNLPSLTERQAEQHQPLEQHERSANSQPADTQTADQIVPRETSPQTDPASEGSDADQVAGDQHTLRYGLLRSIGPDRFLSPAGLQYLPGSQEGHRLAHLKRHTEDQPNRPGSHGVFDGGMATMLQVLDEAYLKAKQNASGVTTQQDQGRTIYTVSMGRRVGYVGGREGNRRRKPMARRVRLVLEGTRVITAYPL</sequence>
<organism evidence="3 4">
    <name type="scientific">Roseimaritima ulvae</name>
    <dbReference type="NCBI Taxonomy" id="980254"/>
    <lineage>
        <taxon>Bacteria</taxon>
        <taxon>Pseudomonadati</taxon>
        <taxon>Planctomycetota</taxon>
        <taxon>Planctomycetia</taxon>
        <taxon>Pirellulales</taxon>
        <taxon>Pirellulaceae</taxon>
        <taxon>Roseimaritima</taxon>
    </lineage>
</organism>
<dbReference type="EMBL" id="CP042914">
    <property type="protein sequence ID" value="QEG38938.1"/>
    <property type="molecule type" value="Genomic_DNA"/>
</dbReference>
<keyword evidence="2" id="KW-0472">Membrane</keyword>
<gene>
    <name evidence="3" type="ORF">UC8_08980</name>
</gene>
<dbReference type="RefSeq" id="WP_068140757.1">
    <property type="nucleotide sequence ID" value="NZ_CP042914.1"/>
</dbReference>
<name>A0A5B9QIT1_9BACT</name>
<evidence type="ECO:0000256" key="1">
    <source>
        <dbReference type="SAM" id="MobiDB-lite"/>
    </source>
</evidence>
<dbReference type="Proteomes" id="UP000325286">
    <property type="component" value="Chromosome"/>
</dbReference>
<keyword evidence="2" id="KW-0812">Transmembrane</keyword>
<evidence type="ECO:0000256" key="2">
    <source>
        <dbReference type="SAM" id="Phobius"/>
    </source>
</evidence>
<accession>A0A5B9QIT1</accession>
<evidence type="ECO:0000313" key="4">
    <source>
        <dbReference type="Proteomes" id="UP000325286"/>
    </source>
</evidence>
<keyword evidence="2" id="KW-1133">Transmembrane helix</keyword>
<feature type="region of interest" description="Disordered" evidence="1">
    <location>
        <begin position="53"/>
        <end position="103"/>
    </location>
</feature>
<dbReference type="KEGG" id="rul:UC8_08980"/>
<protein>
    <submittedName>
        <fullName evidence="3">Uncharacterized protein</fullName>
    </submittedName>
</protein>
<dbReference type="AlphaFoldDB" id="A0A5B9QIT1"/>
<reference evidence="3 4" key="1">
    <citation type="submission" date="2019-08" db="EMBL/GenBank/DDBJ databases">
        <title>Deep-cultivation of Planctomycetes and their phenomic and genomic characterization uncovers novel biology.</title>
        <authorList>
            <person name="Wiegand S."/>
            <person name="Jogler M."/>
            <person name="Boedeker C."/>
            <person name="Pinto D."/>
            <person name="Vollmers J."/>
            <person name="Rivas-Marin E."/>
            <person name="Kohn T."/>
            <person name="Peeters S.H."/>
            <person name="Heuer A."/>
            <person name="Rast P."/>
            <person name="Oberbeckmann S."/>
            <person name="Bunk B."/>
            <person name="Jeske O."/>
            <person name="Meyerdierks A."/>
            <person name="Storesund J.E."/>
            <person name="Kallscheuer N."/>
            <person name="Luecker S."/>
            <person name="Lage O.M."/>
            <person name="Pohl T."/>
            <person name="Merkel B.J."/>
            <person name="Hornburger P."/>
            <person name="Mueller R.-W."/>
            <person name="Bruemmer F."/>
            <person name="Labrenz M."/>
            <person name="Spormann A.M."/>
            <person name="Op den Camp H."/>
            <person name="Overmann J."/>
            <person name="Amann R."/>
            <person name="Jetten M.S.M."/>
            <person name="Mascher T."/>
            <person name="Medema M.H."/>
            <person name="Devos D.P."/>
            <person name="Kaster A.-K."/>
            <person name="Ovreas L."/>
            <person name="Rohde M."/>
            <person name="Galperin M.Y."/>
            <person name="Jogler C."/>
        </authorList>
    </citation>
    <scope>NUCLEOTIDE SEQUENCE [LARGE SCALE GENOMIC DNA]</scope>
    <source>
        <strain evidence="3 4">UC8</strain>
    </source>
</reference>
<keyword evidence="4" id="KW-1185">Reference proteome</keyword>
<dbReference type="OrthoDB" id="284677at2"/>
<evidence type="ECO:0000313" key="3">
    <source>
        <dbReference type="EMBL" id="QEG38938.1"/>
    </source>
</evidence>
<feature type="compositionally biased region" description="Basic and acidic residues" evidence="1">
    <location>
        <begin position="53"/>
        <end position="67"/>
    </location>
</feature>
<proteinExistence type="predicted"/>
<feature type="compositionally biased region" description="Polar residues" evidence="1">
    <location>
        <begin position="68"/>
        <end position="79"/>
    </location>
</feature>